<protein>
    <recommendedName>
        <fullName evidence="2">Pseudouridine synthase II N-terminal domain-containing protein</fullName>
    </recommendedName>
</protein>
<evidence type="ECO:0000259" key="2">
    <source>
        <dbReference type="Pfam" id="PF01509"/>
    </source>
</evidence>
<accession>A0A7R8VCF6</accession>
<dbReference type="Pfam" id="PF01509">
    <property type="entry name" value="TruB_N"/>
    <property type="match status" value="1"/>
</dbReference>
<dbReference type="InterPro" id="IPR039048">
    <property type="entry name" value="Trub2"/>
</dbReference>
<organism evidence="3">
    <name type="scientific">Timema douglasi</name>
    <name type="common">Walking stick</name>
    <dbReference type="NCBI Taxonomy" id="61478"/>
    <lineage>
        <taxon>Eukaryota</taxon>
        <taxon>Metazoa</taxon>
        <taxon>Ecdysozoa</taxon>
        <taxon>Arthropoda</taxon>
        <taxon>Hexapoda</taxon>
        <taxon>Insecta</taxon>
        <taxon>Pterygota</taxon>
        <taxon>Neoptera</taxon>
        <taxon>Polyneoptera</taxon>
        <taxon>Phasmatodea</taxon>
        <taxon>Timematodea</taxon>
        <taxon>Timematoidea</taxon>
        <taxon>Timematidae</taxon>
        <taxon>Timema</taxon>
    </lineage>
</organism>
<dbReference type="EMBL" id="OA564525">
    <property type="protein sequence ID" value="CAD7194593.1"/>
    <property type="molecule type" value="Genomic_DNA"/>
</dbReference>
<name>A0A7R8VCF6_TIMDO</name>
<dbReference type="GO" id="GO:0001522">
    <property type="term" value="P:pseudouridine synthesis"/>
    <property type="evidence" value="ECO:0007669"/>
    <property type="project" value="InterPro"/>
</dbReference>
<dbReference type="GO" id="GO:0009982">
    <property type="term" value="F:pseudouridine synthase activity"/>
    <property type="evidence" value="ECO:0007669"/>
    <property type="project" value="InterPro"/>
</dbReference>
<feature type="domain" description="Pseudouridine synthase II N-terminal" evidence="2">
    <location>
        <begin position="100"/>
        <end position="230"/>
    </location>
</feature>
<proteinExistence type="inferred from homology"/>
<dbReference type="InterPro" id="IPR020103">
    <property type="entry name" value="PsdUridine_synth_cat_dom_sf"/>
</dbReference>
<evidence type="ECO:0000256" key="1">
    <source>
        <dbReference type="ARBA" id="ARBA00008999"/>
    </source>
</evidence>
<comment type="similarity">
    <text evidence="1">Belongs to the pseudouridine synthase TruB family.</text>
</comment>
<dbReference type="Gene3D" id="3.30.2350.10">
    <property type="entry name" value="Pseudouridine synthase"/>
    <property type="match status" value="1"/>
</dbReference>
<dbReference type="AlphaFoldDB" id="A0A7R8VCF6"/>
<evidence type="ECO:0000313" key="3">
    <source>
        <dbReference type="EMBL" id="CAD7194593.1"/>
    </source>
</evidence>
<dbReference type="InterPro" id="IPR002501">
    <property type="entry name" value="PsdUridine_synth_N"/>
</dbReference>
<reference evidence="3" key="1">
    <citation type="submission" date="2020-11" db="EMBL/GenBank/DDBJ databases">
        <authorList>
            <person name="Tran Van P."/>
        </authorList>
    </citation>
    <scope>NUCLEOTIDE SEQUENCE</scope>
</reference>
<dbReference type="PANTHER" id="PTHR13195">
    <property type="entry name" value="PSEUDOURIDINE SYNTHASE-RELATED"/>
    <property type="match status" value="1"/>
</dbReference>
<gene>
    <name evidence="3" type="ORF">TDIB3V08_LOCUS1010</name>
</gene>
<dbReference type="SUPFAM" id="SSF55120">
    <property type="entry name" value="Pseudouridine synthase"/>
    <property type="match status" value="1"/>
</dbReference>
<sequence>MTSLVLTNSSQLRADGFEKLPDQIIPQYSFLGKLLYKYVSLPDLCELKCRPPIDHISIEGDPTKSLTVLKSPSYADHPLVVGPRYQPCDFRCTWATYLGKDTSGVFVLGLNAGLSLARRLHMTRPTRAYHIQGIFGQATDNYFLDGRIVEKATFHHIKRIHMARVLSSMQAAHQKQMFEQCGVDLQSQAAYELAVQGLVRPSSGMIPVIYSIKCIHLQPPHFTLEVQCINEYEMYLKTIIHEVGMQLRSVATCTSIQCIRHGHLKLDHALLRKYWHLQQILDNMAKCRDTIDLYGAKSQTSAALVDPIARLSAG</sequence>
<dbReference type="GO" id="GO:0006396">
    <property type="term" value="P:RNA processing"/>
    <property type="evidence" value="ECO:0007669"/>
    <property type="project" value="InterPro"/>
</dbReference>
<dbReference type="GO" id="GO:0003723">
    <property type="term" value="F:RNA binding"/>
    <property type="evidence" value="ECO:0007669"/>
    <property type="project" value="InterPro"/>
</dbReference>
<dbReference type="PANTHER" id="PTHR13195:SF0">
    <property type="entry name" value="PSEUDOURIDYLATE SYNTHASE TRUB2, MITOCHONDRIAL"/>
    <property type="match status" value="1"/>
</dbReference>